<dbReference type="InterPro" id="IPR012337">
    <property type="entry name" value="RNaseH-like_sf"/>
</dbReference>
<evidence type="ECO:0000313" key="3">
    <source>
        <dbReference type="Proteomes" id="UP000295247"/>
    </source>
</evidence>
<accession>A0A4R4A527</accession>
<dbReference type="GO" id="GO:0003676">
    <property type="term" value="F:nucleic acid binding"/>
    <property type="evidence" value="ECO:0007669"/>
    <property type="project" value="InterPro"/>
</dbReference>
<reference evidence="2 3" key="1">
    <citation type="submission" date="2019-03" db="EMBL/GenBank/DDBJ databases">
        <title>Genomic Encyclopedia of Type Strains, Phase IV (KMG-IV): sequencing the most valuable type-strain genomes for metagenomic binning, comparative biology and taxonomic classification.</title>
        <authorList>
            <person name="Goeker M."/>
        </authorList>
    </citation>
    <scope>NUCLEOTIDE SEQUENCE [LARGE SCALE GENOMIC DNA]</scope>
    <source>
        <strain evidence="2 3">DSM 203</strain>
    </source>
</reference>
<gene>
    <name evidence="2" type="ORF">EDC29_11570</name>
</gene>
<dbReference type="EMBL" id="SMDC01000015">
    <property type="protein sequence ID" value="TCW33318.1"/>
    <property type="molecule type" value="Genomic_DNA"/>
</dbReference>
<dbReference type="InterPro" id="IPR001584">
    <property type="entry name" value="Integrase_cat-core"/>
</dbReference>
<organism evidence="2 3">
    <name type="scientific">Marichromatium gracile</name>
    <name type="common">Chromatium gracile</name>
    <dbReference type="NCBI Taxonomy" id="1048"/>
    <lineage>
        <taxon>Bacteria</taxon>
        <taxon>Pseudomonadati</taxon>
        <taxon>Pseudomonadota</taxon>
        <taxon>Gammaproteobacteria</taxon>
        <taxon>Chromatiales</taxon>
        <taxon>Chromatiaceae</taxon>
        <taxon>Marichromatium</taxon>
    </lineage>
</organism>
<dbReference type="PANTHER" id="PTHR47515">
    <property type="entry name" value="LOW CALCIUM RESPONSE LOCUS PROTEIN T"/>
    <property type="match status" value="1"/>
</dbReference>
<protein>
    <submittedName>
        <fullName evidence="2">Integrase-like protein</fullName>
    </submittedName>
</protein>
<dbReference type="AlphaFoldDB" id="A0A4R4A527"/>
<proteinExistence type="predicted"/>
<dbReference type="SUPFAM" id="SSF53098">
    <property type="entry name" value="Ribonuclease H-like"/>
    <property type="match status" value="1"/>
</dbReference>
<comment type="caution">
    <text evidence="2">The sequence shown here is derived from an EMBL/GenBank/DDBJ whole genome shotgun (WGS) entry which is preliminary data.</text>
</comment>
<evidence type="ECO:0000313" key="2">
    <source>
        <dbReference type="EMBL" id="TCW33318.1"/>
    </source>
</evidence>
<evidence type="ECO:0000259" key="1">
    <source>
        <dbReference type="PROSITE" id="PS50994"/>
    </source>
</evidence>
<dbReference type="Proteomes" id="UP000295247">
    <property type="component" value="Unassembled WGS sequence"/>
</dbReference>
<dbReference type="Gene3D" id="3.30.420.10">
    <property type="entry name" value="Ribonuclease H-like superfamily/Ribonuclease H"/>
    <property type="match status" value="1"/>
</dbReference>
<name>A0A4R4A527_MARGR</name>
<dbReference type="PROSITE" id="PS50994">
    <property type="entry name" value="INTEGRASE"/>
    <property type="match status" value="1"/>
</dbReference>
<dbReference type="GO" id="GO:0015074">
    <property type="term" value="P:DNA integration"/>
    <property type="evidence" value="ECO:0007669"/>
    <property type="project" value="InterPro"/>
</dbReference>
<feature type="domain" description="Integrase catalytic" evidence="1">
    <location>
        <begin position="1"/>
        <end position="111"/>
    </location>
</feature>
<dbReference type="Pfam" id="PF13683">
    <property type="entry name" value="rve_3"/>
    <property type="match status" value="1"/>
</dbReference>
<dbReference type="InterPro" id="IPR036397">
    <property type="entry name" value="RNaseH_sf"/>
</dbReference>
<dbReference type="PANTHER" id="PTHR47515:SF2">
    <property type="entry name" value="INTEGRASE CORE DOMAIN PROTEIN"/>
    <property type="match status" value="1"/>
</dbReference>
<sequence length="130" mass="15137">MGVLFNRCPFQPFPTFSNLFQPFSTLGLHRFDQLCAQHAIEHRLIKPRTPQTNGLVERFNGRIAEVLATTRFDSALSLEQTFTRYVQVYNQHIPQKALGHITPIQALKEWAQKRPELFNKRVYNLKGLDK</sequence>